<evidence type="ECO:0000313" key="2">
    <source>
        <dbReference type="Proteomes" id="UP001159042"/>
    </source>
</evidence>
<dbReference type="EMBL" id="JANEYG010000002">
    <property type="protein sequence ID" value="KAJ8924679.1"/>
    <property type="molecule type" value="Genomic_DNA"/>
</dbReference>
<gene>
    <name evidence="1" type="ORF">NQ315_000830</name>
</gene>
<evidence type="ECO:0000313" key="1">
    <source>
        <dbReference type="EMBL" id="KAJ8924679.1"/>
    </source>
</evidence>
<reference evidence="1 2" key="1">
    <citation type="journal article" date="2023" name="Insect Mol. Biol.">
        <title>Genome sequencing provides insights into the evolution of gene families encoding plant cell wall-degrading enzymes in longhorned beetles.</title>
        <authorList>
            <person name="Shin N.R."/>
            <person name="Okamura Y."/>
            <person name="Kirsch R."/>
            <person name="Pauchet Y."/>
        </authorList>
    </citation>
    <scope>NUCLEOTIDE SEQUENCE [LARGE SCALE GENOMIC DNA]</scope>
    <source>
        <strain evidence="1">EAD_L_NR</strain>
    </source>
</reference>
<accession>A0AAV8WDP7</accession>
<organism evidence="1 2">
    <name type="scientific">Exocentrus adspersus</name>
    <dbReference type="NCBI Taxonomy" id="1586481"/>
    <lineage>
        <taxon>Eukaryota</taxon>
        <taxon>Metazoa</taxon>
        <taxon>Ecdysozoa</taxon>
        <taxon>Arthropoda</taxon>
        <taxon>Hexapoda</taxon>
        <taxon>Insecta</taxon>
        <taxon>Pterygota</taxon>
        <taxon>Neoptera</taxon>
        <taxon>Endopterygota</taxon>
        <taxon>Coleoptera</taxon>
        <taxon>Polyphaga</taxon>
        <taxon>Cucujiformia</taxon>
        <taxon>Chrysomeloidea</taxon>
        <taxon>Cerambycidae</taxon>
        <taxon>Lamiinae</taxon>
        <taxon>Acanthocinini</taxon>
        <taxon>Exocentrus</taxon>
    </lineage>
</organism>
<keyword evidence="2" id="KW-1185">Reference proteome</keyword>
<protein>
    <submittedName>
        <fullName evidence="1">Uncharacterized protein</fullName>
    </submittedName>
</protein>
<proteinExistence type="predicted"/>
<name>A0AAV8WDP7_9CUCU</name>
<comment type="caution">
    <text evidence="1">The sequence shown here is derived from an EMBL/GenBank/DDBJ whole genome shotgun (WGS) entry which is preliminary data.</text>
</comment>
<dbReference type="Proteomes" id="UP001159042">
    <property type="component" value="Unassembled WGS sequence"/>
</dbReference>
<sequence length="61" mass="7174">MILSIDIDKRYKVTNTFSKIFGTGDSMTSLYYSYRISLTSVSNIIRETTRVLWDVLFPRFL</sequence>
<dbReference type="AlphaFoldDB" id="A0AAV8WDP7"/>